<dbReference type="RefSeq" id="WP_136933738.1">
    <property type="nucleotide sequence ID" value="NZ_SSMQ01000053.1"/>
</dbReference>
<protein>
    <submittedName>
        <fullName evidence="1">Uncharacterized protein</fullName>
    </submittedName>
</protein>
<proteinExistence type="predicted"/>
<sequence length="122" mass="13566">MRAGGLSIRIVIKHEDAPLQSSLIEIKTVPTEVSGPYRNLTEPQKLAPGEDFYCSSGQVDEEGNSLKQKDWILQVNRKAHKGEIHSDLAGFTYPCKDENCKPTMCTEPLVLKDPADENTPKK</sequence>
<gene>
    <name evidence="1" type="ORF">E8A74_36615</name>
</gene>
<reference evidence="1 2" key="1">
    <citation type="submission" date="2019-04" db="EMBL/GenBank/DDBJ databases">
        <authorList>
            <person name="Li Y."/>
            <person name="Wang J."/>
        </authorList>
    </citation>
    <scope>NUCLEOTIDE SEQUENCE [LARGE SCALE GENOMIC DNA]</scope>
    <source>
        <strain evidence="1 2">DSM 14668</strain>
    </source>
</reference>
<evidence type="ECO:0000313" key="1">
    <source>
        <dbReference type="EMBL" id="TKC99769.1"/>
    </source>
</evidence>
<organism evidence="1 2">
    <name type="scientific">Polyangium fumosum</name>
    <dbReference type="NCBI Taxonomy" id="889272"/>
    <lineage>
        <taxon>Bacteria</taxon>
        <taxon>Pseudomonadati</taxon>
        <taxon>Myxococcota</taxon>
        <taxon>Polyangia</taxon>
        <taxon>Polyangiales</taxon>
        <taxon>Polyangiaceae</taxon>
        <taxon>Polyangium</taxon>
    </lineage>
</organism>
<comment type="caution">
    <text evidence="1">The sequence shown here is derived from an EMBL/GenBank/DDBJ whole genome shotgun (WGS) entry which is preliminary data.</text>
</comment>
<dbReference type="AlphaFoldDB" id="A0A4U1IYM6"/>
<name>A0A4U1IYM6_9BACT</name>
<dbReference type="Proteomes" id="UP000309215">
    <property type="component" value="Unassembled WGS sequence"/>
</dbReference>
<dbReference type="EMBL" id="SSMQ01000053">
    <property type="protein sequence ID" value="TKC99769.1"/>
    <property type="molecule type" value="Genomic_DNA"/>
</dbReference>
<evidence type="ECO:0000313" key="2">
    <source>
        <dbReference type="Proteomes" id="UP000309215"/>
    </source>
</evidence>
<keyword evidence="2" id="KW-1185">Reference proteome</keyword>
<accession>A0A4U1IYM6</accession>